<feature type="compositionally biased region" description="Low complexity" evidence="1">
    <location>
        <begin position="1"/>
        <end position="18"/>
    </location>
</feature>
<keyword evidence="4" id="KW-1185">Reference proteome</keyword>
<sequence length="522" mass="52477">MTGSKSNTTTTNSTATRTPYAPATGNLQQILTDSQSYYQNGSAAKVYDGQRVAGLGDTTQAGLAYLKDNASAGLGNAQSASGLVSDLMKTGGQTAGTKAAADAYSSIGSVDTGPTAGLASRMANPNGAAQQVGSRLAGGNTVTTEGDYRGLLGDVSGPSQTQKSLQATADGAFLGGANPQLEAMIQRTSAAAAARVNAQMAASGRYGSGMNQNAVADATSANELNLRYQDYENERARQASAASAIDSAANARMGLASGFIGNIGSAQAQNAGLAAQGAQLGLAGDAAALGAAGQLASQQATNAGLDATRASGLAGIASGDRAVGLASVSTLPGLENSLLAPGRTLAQAGAVQDAARQDQINAQMAQFDETQAAPWKNLALYQNSVMPIAGAGGSTTGTETKTTPQPSLLQQILGGVSSGVGLLGQTGAFSSGGSGGSPGYLTPMLTSLFTASDERVKENISQVGQLNDGQTVYSYNYKGDPRTQIGLVAQEVMQHDPEAVAEGPHGLMMVDYDKATRRARRA</sequence>
<protein>
    <submittedName>
        <fullName evidence="3">Tail fiber domain-containing protein</fullName>
    </submittedName>
</protein>
<dbReference type="RefSeq" id="WP_346013898.1">
    <property type="nucleotide sequence ID" value="NZ_JAQYXP010000009.1"/>
</dbReference>
<reference evidence="3 4" key="1">
    <citation type="journal article" date="2023" name="PLoS ONE">
        <title>Complete genome assembly of Hawai'i environmental nontuberculous mycobacteria reveals unexpected co-isolation with methylobacteria.</title>
        <authorList>
            <person name="Hendrix J."/>
            <person name="Epperson L.E."/>
            <person name="Tong E.I."/>
            <person name="Chan Y.L."/>
            <person name="Hasan N.A."/>
            <person name="Dawrs S.N."/>
            <person name="Norton G.J."/>
            <person name="Virdi R."/>
            <person name="Crooks J.L."/>
            <person name="Chan E.D."/>
            <person name="Honda J.R."/>
            <person name="Strong M."/>
        </authorList>
    </citation>
    <scope>NUCLEOTIDE SEQUENCE [LARGE SCALE GENOMIC DNA]</scope>
    <source>
        <strain evidence="3 4">NJH_HI04-1</strain>
    </source>
</reference>
<evidence type="ECO:0000313" key="3">
    <source>
        <dbReference type="EMBL" id="MEN3238949.1"/>
    </source>
</evidence>
<accession>A0ABV0A6R6</accession>
<dbReference type="Pfam" id="PF13884">
    <property type="entry name" value="Peptidase_S74"/>
    <property type="match status" value="1"/>
</dbReference>
<name>A0ABV0A6R6_9HYPH</name>
<feature type="domain" description="Peptidase S74" evidence="2">
    <location>
        <begin position="452"/>
        <end position="500"/>
    </location>
</feature>
<dbReference type="EMBL" id="JAQYXP010000009">
    <property type="protein sequence ID" value="MEN3238949.1"/>
    <property type="molecule type" value="Genomic_DNA"/>
</dbReference>
<gene>
    <name evidence="3" type="ORF">PUR29_36550</name>
</gene>
<feature type="region of interest" description="Disordered" evidence="1">
    <location>
        <begin position="1"/>
        <end position="24"/>
    </location>
</feature>
<proteinExistence type="predicted"/>
<evidence type="ECO:0000256" key="1">
    <source>
        <dbReference type="SAM" id="MobiDB-lite"/>
    </source>
</evidence>
<organism evidence="3 4">
    <name type="scientific">Methylobacterium ajmalii</name>
    <dbReference type="NCBI Taxonomy" id="2738439"/>
    <lineage>
        <taxon>Bacteria</taxon>
        <taxon>Pseudomonadati</taxon>
        <taxon>Pseudomonadota</taxon>
        <taxon>Alphaproteobacteria</taxon>
        <taxon>Hyphomicrobiales</taxon>
        <taxon>Methylobacteriaceae</taxon>
        <taxon>Methylobacterium</taxon>
    </lineage>
</organism>
<comment type="caution">
    <text evidence="3">The sequence shown here is derived from an EMBL/GenBank/DDBJ whole genome shotgun (WGS) entry which is preliminary data.</text>
</comment>
<dbReference type="InterPro" id="IPR030392">
    <property type="entry name" value="S74_ICA"/>
</dbReference>
<dbReference type="Proteomes" id="UP001407347">
    <property type="component" value="Unassembled WGS sequence"/>
</dbReference>
<evidence type="ECO:0000259" key="2">
    <source>
        <dbReference type="Pfam" id="PF13884"/>
    </source>
</evidence>
<evidence type="ECO:0000313" key="4">
    <source>
        <dbReference type="Proteomes" id="UP001407347"/>
    </source>
</evidence>